<name>A0A7W8ZSJ5_9SPHI</name>
<accession>A0A7W8ZSJ5</accession>
<gene>
    <name evidence="1" type="ORF">HDE68_005349</name>
</gene>
<dbReference type="Proteomes" id="UP000537204">
    <property type="component" value="Unassembled WGS sequence"/>
</dbReference>
<organism evidence="1 2">
    <name type="scientific">Pedobacter cryoconitis</name>
    <dbReference type="NCBI Taxonomy" id="188932"/>
    <lineage>
        <taxon>Bacteria</taxon>
        <taxon>Pseudomonadati</taxon>
        <taxon>Bacteroidota</taxon>
        <taxon>Sphingobacteriia</taxon>
        <taxon>Sphingobacteriales</taxon>
        <taxon>Sphingobacteriaceae</taxon>
        <taxon>Pedobacter</taxon>
    </lineage>
</organism>
<dbReference type="EMBL" id="JACHCE010000014">
    <property type="protein sequence ID" value="MBB5639404.1"/>
    <property type="molecule type" value="Genomic_DNA"/>
</dbReference>
<evidence type="ECO:0000313" key="1">
    <source>
        <dbReference type="EMBL" id="MBB5639404.1"/>
    </source>
</evidence>
<comment type="caution">
    <text evidence="1">The sequence shown here is derived from an EMBL/GenBank/DDBJ whole genome shotgun (WGS) entry which is preliminary data.</text>
</comment>
<sequence length="119" mass="14110">MRRFLMIITIFFITNSCFALKPGRIRATHNQALEIKSISLHHQFSKTQHEDVSNLNEDDLEHPTLIQHGLNKQSIVCLQLFRLPESKSVRNTTVKVYNAQTHLHYNFIYDFLYPNHVFW</sequence>
<reference evidence="1 2" key="1">
    <citation type="submission" date="2020-08" db="EMBL/GenBank/DDBJ databases">
        <title>Genomic Encyclopedia of Type Strains, Phase IV (KMG-V): Genome sequencing to study the core and pangenomes of soil and plant-associated prokaryotes.</title>
        <authorList>
            <person name="Whitman W."/>
        </authorList>
    </citation>
    <scope>NUCLEOTIDE SEQUENCE [LARGE SCALE GENOMIC DNA]</scope>
    <source>
        <strain evidence="1 2">S3M1</strain>
    </source>
</reference>
<evidence type="ECO:0000313" key="2">
    <source>
        <dbReference type="Proteomes" id="UP000537204"/>
    </source>
</evidence>
<protein>
    <submittedName>
        <fullName evidence="1">Uncharacterized protein</fullName>
    </submittedName>
</protein>
<proteinExistence type="predicted"/>
<dbReference type="RefSeq" id="WP_183885619.1">
    <property type="nucleotide sequence ID" value="NZ_JACHCD010000005.1"/>
</dbReference>
<dbReference type="AlphaFoldDB" id="A0A7W8ZSJ5"/>